<dbReference type="AlphaFoldDB" id="A0A8J6EF64"/>
<reference evidence="1" key="1">
    <citation type="thesis" date="2020" institute="ProQuest LLC" country="789 East Eisenhower Parkway, Ann Arbor, MI, USA">
        <title>Comparative Genomics and Chromosome Evolution.</title>
        <authorList>
            <person name="Mudd A.B."/>
        </authorList>
    </citation>
    <scope>NUCLEOTIDE SEQUENCE</scope>
    <source>
        <strain evidence="1">HN-11 Male</strain>
        <tissue evidence="1">Kidney and liver</tissue>
    </source>
</reference>
<organism evidence="1 2">
    <name type="scientific">Eleutherodactylus coqui</name>
    <name type="common">Puerto Rican coqui</name>
    <dbReference type="NCBI Taxonomy" id="57060"/>
    <lineage>
        <taxon>Eukaryota</taxon>
        <taxon>Metazoa</taxon>
        <taxon>Chordata</taxon>
        <taxon>Craniata</taxon>
        <taxon>Vertebrata</taxon>
        <taxon>Euteleostomi</taxon>
        <taxon>Amphibia</taxon>
        <taxon>Batrachia</taxon>
        <taxon>Anura</taxon>
        <taxon>Neobatrachia</taxon>
        <taxon>Hyloidea</taxon>
        <taxon>Eleutherodactylidae</taxon>
        <taxon>Eleutherodactylinae</taxon>
        <taxon>Eleutherodactylus</taxon>
        <taxon>Eleutherodactylus</taxon>
    </lineage>
</organism>
<protein>
    <submittedName>
        <fullName evidence="1">Uncharacterized protein</fullName>
    </submittedName>
</protein>
<accession>A0A8J6EF64</accession>
<dbReference type="Gene3D" id="3.40.50.300">
    <property type="entry name" value="P-loop containing nucleotide triphosphate hydrolases"/>
    <property type="match status" value="1"/>
</dbReference>
<sequence length="267" mass="30613">MDIGQLKEYILSYNLNSCPLGNQGYNRVLIQLMGFLGHGKSSLINSCKYALHNQVFKTHAESGSADGGLTVVRNAYPLTHTITMVDNRGCAVLNPLETGEFYAQLGNFVPLNERVEWTKEFTDMLNLLEDSDVEPNFTDIIVPIFVYSVKREIAANEVEEIKTFLKACRDLTGIFPIIVLTHKTSGPFFKFRDLFEGMGAEEIFSVENYTSEDNLKTLGRHLQFLNLILKVLLNVNFRMSEERNPRKERAERKKFLAKYFHERETQK</sequence>
<dbReference type="SUPFAM" id="SSF52540">
    <property type="entry name" value="P-loop containing nucleoside triphosphate hydrolases"/>
    <property type="match status" value="1"/>
</dbReference>
<dbReference type="InterPro" id="IPR027417">
    <property type="entry name" value="P-loop_NTPase"/>
</dbReference>
<comment type="caution">
    <text evidence="1">The sequence shown here is derived from an EMBL/GenBank/DDBJ whole genome shotgun (WGS) entry which is preliminary data.</text>
</comment>
<evidence type="ECO:0000313" key="1">
    <source>
        <dbReference type="EMBL" id="KAG9468042.1"/>
    </source>
</evidence>
<dbReference type="EMBL" id="WNTK01001068">
    <property type="protein sequence ID" value="KAG9468042.1"/>
    <property type="molecule type" value="Genomic_DNA"/>
</dbReference>
<gene>
    <name evidence="1" type="ORF">GDO78_013847</name>
</gene>
<proteinExistence type="predicted"/>
<dbReference type="Proteomes" id="UP000770717">
    <property type="component" value="Unassembled WGS sequence"/>
</dbReference>
<evidence type="ECO:0000313" key="2">
    <source>
        <dbReference type="Proteomes" id="UP000770717"/>
    </source>
</evidence>
<keyword evidence="2" id="KW-1185">Reference proteome</keyword>
<dbReference type="OrthoDB" id="25620at2759"/>
<name>A0A8J6EF64_ELECQ</name>